<name>A0A4U9D2U6_RAOTE</name>
<sequence length="132" mass="14585">MDNMLETAAGSGMDIVRAMRLLVPPAWQNNPDMDPELRAFFDFNSMHMEPWGRPAASSCPMGATLPVTSTVTSASGTLRHHQRQAIHLRLRSRHLDYQPDEVVEKGRVGPGELMLSIPAVAAFCTQQRPTTT</sequence>
<reference evidence="2 3" key="1">
    <citation type="submission" date="2019-04" db="EMBL/GenBank/DDBJ databases">
        <authorList>
            <consortium name="Pathogen Informatics"/>
        </authorList>
    </citation>
    <scope>NUCLEOTIDE SEQUENCE [LARGE SCALE GENOMIC DNA]</scope>
    <source>
        <strain evidence="2 3">NCTC9185</strain>
    </source>
</reference>
<dbReference type="Pfam" id="PF00310">
    <property type="entry name" value="GATase_2"/>
    <property type="match status" value="1"/>
</dbReference>
<dbReference type="Proteomes" id="UP000339249">
    <property type="component" value="Unassembled WGS sequence"/>
</dbReference>
<dbReference type="InterPro" id="IPR017932">
    <property type="entry name" value="GATase_2_dom"/>
</dbReference>
<keyword evidence="2" id="KW-0560">Oxidoreductase</keyword>
<dbReference type="AlphaFoldDB" id="A0A4U9D2U6"/>
<evidence type="ECO:0000313" key="3">
    <source>
        <dbReference type="Proteomes" id="UP000339249"/>
    </source>
</evidence>
<dbReference type="EC" id="1.4.1.13" evidence="2"/>
<feature type="domain" description="Glutamine amidotransferase type-2" evidence="1">
    <location>
        <begin position="1"/>
        <end position="115"/>
    </location>
</feature>
<dbReference type="InterPro" id="IPR029055">
    <property type="entry name" value="Ntn_hydrolases_N"/>
</dbReference>
<dbReference type="SUPFAM" id="SSF56235">
    <property type="entry name" value="N-terminal nucleophile aminohydrolases (Ntn hydrolases)"/>
    <property type="match status" value="1"/>
</dbReference>
<proteinExistence type="predicted"/>
<organism evidence="2 3">
    <name type="scientific">Raoultella terrigena</name>
    <name type="common">Klebsiella terrigena</name>
    <dbReference type="NCBI Taxonomy" id="577"/>
    <lineage>
        <taxon>Bacteria</taxon>
        <taxon>Pseudomonadati</taxon>
        <taxon>Pseudomonadota</taxon>
        <taxon>Gammaproteobacteria</taxon>
        <taxon>Enterobacterales</taxon>
        <taxon>Enterobacteriaceae</taxon>
        <taxon>Klebsiella/Raoultella group</taxon>
        <taxon>Raoultella</taxon>
    </lineage>
</organism>
<evidence type="ECO:0000259" key="1">
    <source>
        <dbReference type="Pfam" id="PF00310"/>
    </source>
</evidence>
<evidence type="ECO:0000313" key="2">
    <source>
        <dbReference type="EMBL" id="VTN12051.1"/>
    </source>
</evidence>
<dbReference type="GO" id="GO:0004355">
    <property type="term" value="F:glutamate synthase (NADPH) activity"/>
    <property type="evidence" value="ECO:0007669"/>
    <property type="project" value="UniProtKB-EC"/>
</dbReference>
<gene>
    <name evidence="2" type="primary">gltB_1</name>
    <name evidence="2" type="ORF">NCTC9185_04021</name>
</gene>
<protein>
    <submittedName>
        <fullName evidence="2">Glutamate synthase [NADPH] large chain</fullName>
        <ecNumber evidence="2">1.4.1.13</ecNumber>
    </submittedName>
</protein>
<dbReference type="EMBL" id="CABDVU010000001">
    <property type="protein sequence ID" value="VTN12051.1"/>
    <property type="molecule type" value="Genomic_DNA"/>
</dbReference>
<dbReference type="Gene3D" id="3.60.20.10">
    <property type="entry name" value="Glutamine Phosphoribosylpyrophosphate, subunit 1, domain 1"/>
    <property type="match status" value="1"/>
</dbReference>
<accession>A0A4U9D2U6</accession>